<dbReference type="Proteomes" id="UP000003294">
    <property type="component" value="Unassembled WGS sequence"/>
</dbReference>
<name>D0W218_NEICI</name>
<dbReference type="EMBL" id="ACDY02000003">
    <property type="protein sequence ID" value="EEZ72293.1"/>
    <property type="molecule type" value="Genomic_DNA"/>
</dbReference>
<comment type="caution">
    <text evidence="1">The sequence shown here is derived from an EMBL/GenBank/DDBJ whole genome shotgun (WGS) entry which is preliminary data.</text>
</comment>
<sequence>MSPTAVSCMKKSVKMNIGRYYSLTDLEDTDKNCTSKRILAV</sequence>
<reference evidence="1 2" key="1">
    <citation type="submission" date="2009-10" db="EMBL/GenBank/DDBJ databases">
        <authorList>
            <person name="Weinstock G."/>
            <person name="Sodergren E."/>
            <person name="Clifton S."/>
            <person name="Fulton L."/>
            <person name="Fulton B."/>
            <person name="Courtney L."/>
            <person name="Fronick C."/>
            <person name="Harrison M."/>
            <person name="Strong C."/>
            <person name="Farmer C."/>
            <person name="Delahaunty K."/>
            <person name="Markovic C."/>
            <person name="Hall O."/>
            <person name="Minx P."/>
            <person name="Tomlinson C."/>
            <person name="Mitreva M."/>
            <person name="Nelson J."/>
            <person name="Hou S."/>
            <person name="Wollam A."/>
            <person name="Pepin K.H."/>
            <person name="Johnson M."/>
            <person name="Bhonagiri V."/>
            <person name="Nash W.E."/>
            <person name="Warren W."/>
            <person name="Chinwalla A."/>
            <person name="Mardis E.R."/>
            <person name="Wilson R.K."/>
        </authorList>
    </citation>
    <scope>NUCLEOTIDE SEQUENCE [LARGE SCALE GENOMIC DNA]</scope>
    <source>
        <strain evidence="1 2">ATCC 14685</strain>
    </source>
</reference>
<evidence type="ECO:0000313" key="1">
    <source>
        <dbReference type="EMBL" id="EEZ72293.1"/>
    </source>
</evidence>
<protein>
    <submittedName>
        <fullName evidence="1">Uncharacterized protein</fullName>
    </submittedName>
</protein>
<accession>D0W218</accession>
<evidence type="ECO:0000313" key="2">
    <source>
        <dbReference type="Proteomes" id="UP000003294"/>
    </source>
</evidence>
<proteinExistence type="predicted"/>
<gene>
    <name evidence="1" type="ORF">NEICINOT_03695</name>
</gene>
<dbReference type="AlphaFoldDB" id="D0W218"/>
<organism evidence="1 2">
    <name type="scientific">Neisseria cinerea ATCC 14685</name>
    <dbReference type="NCBI Taxonomy" id="546262"/>
    <lineage>
        <taxon>Bacteria</taxon>
        <taxon>Pseudomonadati</taxon>
        <taxon>Pseudomonadota</taxon>
        <taxon>Betaproteobacteria</taxon>
        <taxon>Neisseriales</taxon>
        <taxon>Neisseriaceae</taxon>
        <taxon>Neisseria</taxon>
    </lineage>
</organism>